<dbReference type="AlphaFoldDB" id="A0A383AP79"/>
<dbReference type="SUPFAM" id="SSF53850">
    <property type="entry name" value="Periplasmic binding protein-like II"/>
    <property type="match status" value="1"/>
</dbReference>
<dbReference type="Pfam" id="PF03466">
    <property type="entry name" value="LysR_substrate"/>
    <property type="match status" value="1"/>
</dbReference>
<comment type="similarity">
    <text evidence="1">Belongs to the LysR transcriptional regulatory family.</text>
</comment>
<dbReference type="PANTHER" id="PTHR30419:SF31">
    <property type="entry name" value="BLR3139 PROTEIN"/>
    <property type="match status" value="1"/>
</dbReference>
<evidence type="ECO:0000259" key="5">
    <source>
        <dbReference type="PROSITE" id="PS50931"/>
    </source>
</evidence>
<evidence type="ECO:0000256" key="1">
    <source>
        <dbReference type="ARBA" id="ARBA00009437"/>
    </source>
</evidence>
<evidence type="ECO:0000256" key="3">
    <source>
        <dbReference type="ARBA" id="ARBA00023125"/>
    </source>
</evidence>
<dbReference type="PANTHER" id="PTHR30419">
    <property type="entry name" value="HTH-TYPE TRANSCRIPTIONAL REGULATOR YBHD"/>
    <property type="match status" value="1"/>
</dbReference>
<organism evidence="6">
    <name type="scientific">marine metagenome</name>
    <dbReference type="NCBI Taxonomy" id="408172"/>
    <lineage>
        <taxon>unclassified sequences</taxon>
        <taxon>metagenomes</taxon>
        <taxon>ecological metagenomes</taxon>
    </lineage>
</organism>
<dbReference type="SUPFAM" id="SSF46785">
    <property type="entry name" value="Winged helix' DNA-binding domain"/>
    <property type="match status" value="1"/>
</dbReference>
<dbReference type="Pfam" id="PF00126">
    <property type="entry name" value="HTH_1"/>
    <property type="match status" value="1"/>
</dbReference>
<dbReference type="GO" id="GO:0003677">
    <property type="term" value="F:DNA binding"/>
    <property type="evidence" value="ECO:0007669"/>
    <property type="project" value="UniProtKB-KW"/>
</dbReference>
<accession>A0A383AP79</accession>
<protein>
    <recommendedName>
        <fullName evidence="5">HTH lysR-type domain-containing protein</fullName>
    </recommendedName>
</protein>
<evidence type="ECO:0000256" key="2">
    <source>
        <dbReference type="ARBA" id="ARBA00023015"/>
    </source>
</evidence>
<sequence length="151" mass="16824">VNFKQFNYLIALAQERHFGRAAKRCNVAQPTLSTAIRRLEDELGVPIVMRGQQFLGFTAEGQRVLEWAERIVADQDAMVQELSEIRGSLHGRLRIGVVPTALPTVSRLTLPFCGTYPDVSIAARAMSSLEIQHGLDNFEIDLGITYLDNDP</sequence>
<name>A0A383AP79_9ZZZZ</name>
<dbReference type="InterPro" id="IPR036390">
    <property type="entry name" value="WH_DNA-bd_sf"/>
</dbReference>
<dbReference type="GO" id="GO:0003700">
    <property type="term" value="F:DNA-binding transcription factor activity"/>
    <property type="evidence" value="ECO:0007669"/>
    <property type="project" value="InterPro"/>
</dbReference>
<dbReference type="Gene3D" id="1.10.10.10">
    <property type="entry name" value="Winged helix-like DNA-binding domain superfamily/Winged helix DNA-binding domain"/>
    <property type="match status" value="1"/>
</dbReference>
<reference evidence="6" key="1">
    <citation type="submission" date="2018-05" db="EMBL/GenBank/DDBJ databases">
        <authorList>
            <person name="Lanie J.A."/>
            <person name="Ng W.-L."/>
            <person name="Kazmierczak K.M."/>
            <person name="Andrzejewski T.M."/>
            <person name="Davidsen T.M."/>
            <person name="Wayne K.J."/>
            <person name="Tettelin H."/>
            <person name="Glass J.I."/>
            <person name="Rusch D."/>
            <person name="Podicherti R."/>
            <person name="Tsui H.-C.T."/>
            <person name="Winkler M.E."/>
        </authorList>
    </citation>
    <scope>NUCLEOTIDE SEQUENCE</scope>
</reference>
<evidence type="ECO:0000313" key="6">
    <source>
        <dbReference type="EMBL" id="SVE08928.1"/>
    </source>
</evidence>
<dbReference type="EMBL" id="UINC01193350">
    <property type="protein sequence ID" value="SVE08928.1"/>
    <property type="molecule type" value="Genomic_DNA"/>
</dbReference>
<keyword evidence="4" id="KW-0804">Transcription</keyword>
<dbReference type="Gene3D" id="3.40.190.10">
    <property type="entry name" value="Periplasmic binding protein-like II"/>
    <property type="match status" value="1"/>
</dbReference>
<dbReference type="PROSITE" id="PS50931">
    <property type="entry name" value="HTH_LYSR"/>
    <property type="match status" value="1"/>
</dbReference>
<gene>
    <name evidence="6" type="ORF">METZ01_LOCUS461782</name>
</gene>
<proteinExistence type="inferred from homology"/>
<dbReference type="FunFam" id="1.10.10.10:FF:000001">
    <property type="entry name" value="LysR family transcriptional regulator"/>
    <property type="match status" value="1"/>
</dbReference>
<dbReference type="InterPro" id="IPR050950">
    <property type="entry name" value="HTH-type_LysR_regulators"/>
</dbReference>
<dbReference type="InterPro" id="IPR036388">
    <property type="entry name" value="WH-like_DNA-bd_sf"/>
</dbReference>
<evidence type="ECO:0000256" key="4">
    <source>
        <dbReference type="ARBA" id="ARBA00023163"/>
    </source>
</evidence>
<keyword evidence="3" id="KW-0238">DNA-binding</keyword>
<keyword evidence="2" id="KW-0805">Transcription regulation</keyword>
<dbReference type="PRINTS" id="PR00039">
    <property type="entry name" value="HTHLYSR"/>
</dbReference>
<feature type="non-terminal residue" evidence="6">
    <location>
        <position position="151"/>
    </location>
</feature>
<dbReference type="GO" id="GO:0005829">
    <property type="term" value="C:cytosol"/>
    <property type="evidence" value="ECO:0007669"/>
    <property type="project" value="TreeGrafter"/>
</dbReference>
<feature type="non-terminal residue" evidence="6">
    <location>
        <position position="1"/>
    </location>
</feature>
<dbReference type="InterPro" id="IPR005119">
    <property type="entry name" value="LysR_subst-bd"/>
</dbReference>
<dbReference type="InterPro" id="IPR000847">
    <property type="entry name" value="LysR_HTH_N"/>
</dbReference>
<feature type="domain" description="HTH lysR-type" evidence="5">
    <location>
        <begin position="1"/>
        <end position="58"/>
    </location>
</feature>